<name>A0A316AP34_9BACT</name>
<comment type="similarity">
    <text evidence="1 2">Belongs to the 5'-nucleotidase family.</text>
</comment>
<dbReference type="GO" id="GO:0046872">
    <property type="term" value="F:metal ion binding"/>
    <property type="evidence" value="ECO:0007669"/>
    <property type="project" value="InterPro"/>
</dbReference>
<proteinExistence type="inferred from homology"/>
<dbReference type="PANTHER" id="PTHR11575">
    <property type="entry name" value="5'-NUCLEOTIDASE-RELATED"/>
    <property type="match status" value="1"/>
</dbReference>
<dbReference type="SUPFAM" id="SSF56300">
    <property type="entry name" value="Metallo-dependent phosphatases"/>
    <property type="match status" value="1"/>
</dbReference>
<feature type="domain" description="Calcineurin-like phosphoesterase" evidence="3">
    <location>
        <begin position="37"/>
        <end position="254"/>
    </location>
</feature>
<keyword evidence="2" id="KW-0547">Nucleotide-binding</keyword>
<keyword evidence="2" id="KW-0732">Signal</keyword>
<evidence type="ECO:0000259" key="3">
    <source>
        <dbReference type="Pfam" id="PF00149"/>
    </source>
</evidence>
<dbReference type="PROSITE" id="PS00785">
    <property type="entry name" value="5_NUCLEOTIDASE_1"/>
    <property type="match status" value="1"/>
</dbReference>
<dbReference type="InterPro" id="IPR029052">
    <property type="entry name" value="Metallo-depent_PP-like"/>
</dbReference>
<dbReference type="PANTHER" id="PTHR11575:SF24">
    <property type="entry name" value="5'-NUCLEOTIDASE"/>
    <property type="match status" value="1"/>
</dbReference>
<dbReference type="InterPro" id="IPR004843">
    <property type="entry name" value="Calcineurin-like_PHP"/>
</dbReference>
<organism evidence="4 5">
    <name type="scientific">Dyadobacter jejuensis</name>
    <dbReference type="NCBI Taxonomy" id="1082580"/>
    <lineage>
        <taxon>Bacteria</taxon>
        <taxon>Pseudomonadati</taxon>
        <taxon>Bacteroidota</taxon>
        <taxon>Cytophagia</taxon>
        <taxon>Cytophagales</taxon>
        <taxon>Spirosomataceae</taxon>
        <taxon>Dyadobacter</taxon>
    </lineage>
</organism>
<dbReference type="GO" id="GO:0030288">
    <property type="term" value="C:outer membrane-bounded periplasmic space"/>
    <property type="evidence" value="ECO:0007669"/>
    <property type="project" value="TreeGrafter"/>
</dbReference>
<comment type="caution">
    <text evidence="4">The sequence shown here is derived from an EMBL/GenBank/DDBJ whole genome shotgun (WGS) entry which is preliminary data.</text>
</comment>
<keyword evidence="2" id="KW-0378">Hydrolase</keyword>
<evidence type="ECO:0000313" key="4">
    <source>
        <dbReference type="EMBL" id="PWJ59079.1"/>
    </source>
</evidence>
<protein>
    <submittedName>
        <fullName evidence="4">5'-nucleotidase</fullName>
    </submittedName>
</protein>
<gene>
    <name evidence="4" type="ORF">CLV98_103452</name>
</gene>
<dbReference type="Proteomes" id="UP000245880">
    <property type="component" value="Unassembled WGS sequence"/>
</dbReference>
<dbReference type="Pfam" id="PF00149">
    <property type="entry name" value="Metallophos"/>
    <property type="match status" value="1"/>
</dbReference>
<dbReference type="RefSeq" id="WP_109673976.1">
    <property type="nucleotide sequence ID" value="NZ_QGDT01000003.1"/>
</dbReference>
<accession>A0A316AP34</accession>
<evidence type="ECO:0000256" key="1">
    <source>
        <dbReference type="ARBA" id="ARBA00006654"/>
    </source>
</evidence>
<dbReference type="InterPro" id="IPR006146">
    <property type="entry name" value="5'-Nucleotdase_CS"/>
</dbReference>
<dbReference type="GO" id="GO:0008253">
    <property type="term" value="F:5'-nucleotidase activity"/>
    <property type="evidence" value="ECO:0007669"/>
    <property type="project" value="TreeGrafter"/>
</dbReference>
<sequence length="317" mass="35090">MKTNRREFLKLSAGSVALAGLSSLPLSALAHPDTLKLTILHTNDVHSRIDPFPMDGSRNQGLGGVAKRAALINSIRQQEQNVLLLDAGDVFQGTPYFNMFGGELEIKMMSEMGYDACTMGNHDFDNGLQGFLKQLPHANFPFLCSNYDFKDTILAGKTRPYKIFKKSGIRIGVFGLGIELEGLVDKKNYLETQYLDPLQKATEMASLLKFDHQCDLVICLSHLGFKYGDSKVSDLVLAKESKYIDLVIGGHTHTFLKDPVDVLNADGNITTVNQVGFAGINLGRIDYYFDRHKKSQTRLSAVLPVGSVQEVEDNWPS</sequence>
<dbReference type="PROSITE" id="PS51318">
    <property type="entry name" value="TAT"/>
    <property type="match status" value="1"/>
</dbReference>
<dbReference type="Gene3D" id="3.60.21.10">
    <property type="match status" value="1"/>
</dbReference>
<reference evidence="4 5" key="1">
    <citation type="submission" date="2018-03" db="EMBL/GenBank/DDBJ databases">
        <title>Genomic Encyclopedia of Archaeal and Bacterial Type Strains, Phase II (KMG-II): from individual species to whole genera.</title>
        <authorList>
            <person name="Goeker M."/>
        </authorList>
    </citation>
    <scope>NUCLEOTIDE SEQUENCE [LARGE SCALE GENOMIC DNA]</scope>
    <source>
        <strain evidence="4 5">DSM 100346</strain>
    </source>
</reference>
<dbReference type="AlphaFoldDB" id="A0A316AP34"/>
<keyword evidence="5" id="KW-1185">Reference proteome</keyword>
<dbReference type="NCBIfam" id="TIGR01409">
    <property type="entry name" value="TAT_signal_seq"/>
    <property type="match status" value="1"/>
</dbReference>
<evidence type="ECO:0000313" key="5">
    <source>
        <dbReference type="Proteomes" id="UP000245880"/>
    </source>
</evidence>
<dbReference type="PRINTS" id="PR01607">
    <property type="entry name" value="APYRASEFAMLY"/>
</dbReference>
<dbReference type="CDD" id="cd00845">
    <property type="entry name" value="MPP_UshA_N_like"/>
    <property type="match status" value="1"/>
</dbReference>
<dbReference type="InterPro" id="IPR006311">
    <property type="entry name" value="TAT_signal"/>
</dbReference>
<dbReference type="InterPro" id="IPR006179">
    <property type="entry name" value="5_nucleotidase/apyrase"/>
</dbReference>
<dbReference type="GO" id="GO:0008768">
    <property type="term" value="F:UDP-sugar diphosphatase activity"/>
    <property type="evidence" value="ECO:0007669"/>
    <property type="project" value="TreeGrafter"/>
</dbReference>
<feature type="signal peptide" evidence="2">
    <location>
        <begin position="1"/>
        <end position="30"/>
    </location>
</feature>
<dbReference type="EMBL" id="QGDT01000003">
    <property type="protein sequence ID" value="PWJ59079.1"/>
    <property type="molecule type" value="Genomic_DNA"/>
</dbReference>
<dbReference type="GO" id="GO:0009166">
    <property type="term" value="P:nucleotide catabolic process"/>
    <property type="evidence" value="ECO:0007669"/>
    <property type="project" value="InterPro"/>
</dbReference>
<evidence type="ECO:0000256" key="2">
    <source>
        <dbReference type="RuleBase" id="RU362119"/>
    </source>
</evidence>
<dbReference type="GO" id="GO:0000166">
    <property type="term" value="F:nucleotide binding"/>
    <property type="evidence" value="ECO:0007669"/>
    <property type="project" value="UniProtKB-KW"/>
</dbReference>
<dbReference type="OrthoDB" id="9775118at2"/>
<feature type="chain" id="PRO_5016195088" evidence="2">
    <location>
        <begin position="31"/>
        <end position="317"/>
    </location>
</feature>
<dbReference type="InterPro" id="IPR019546">
    <property type="entry name" value="TAT_signal_bac_arc"/>
</dbReference>